<dbReference type="Proteomes" id="UP000248917">
    <property type="component" value="Unassembled WGS sequence"/>
</dbReference>
<dbReference type="EMBL" id="QKTX01000029">
    <property type="protein sequence ID" value="PZV76028.1"/>
    <property type="molecule type" value="Genomic_DNA"/>
</dbReference>
<evidence type="ECO:0000313" key="1">
    <source>
        <dbReference type="EMBL" id="PZV76028.1"/>
    </source>
</evidence>
<keyword evidence="2" id="KW-1185">Reference proteome</keyword>
<organism evidence="1 2">
    <name type="scientific">Algoriphagus aquaeductus</name>
    <dbReference type="NCBI Taxonomy" id="475299"/>
    <lineage>
        <taxon>Bacteria</taxon>
        <taxon>Pseudomonadati</taxon>
        <taxon>Bacteroidota</taxon>
        <taxon>Cytophagia</taxon>
        <taxon>Cytophagales</taxon>
        <taxon>Cyclobacteriaceae</taxon>
        <taxon>Algoriphagus</taxon>
    </lineage>
</organism>
<protein>
    <recommendedName>
        <fullName evidence="3">RiboL-PSP-HEPN domain-containing protein</fullName>
    </recommendedName>
</protein>
<evidence type="ECO:0000313" key="2">
    <source>
        <dbReference type="Proteomes" id="UP000248917"/>
    </source>
</evidence>
<name>A0A326RID8_9BACT</name>
<sequence>MLHNITRNVVFYSSDMTPIDHQRRLFDSEMKTVLGIPQEVNNMYEYILFLGSDYSRLKMLTIVSACTDVEFLFKQYIENYFDTSAKKSKNFYQRLDDVNNQIFVIKGIDLNDFSFFSRIKLAFQVRHICIHNMGFIDEGFNQKTGLDLPIDSKFDINNTFINETFEAIDQLIGFLDSL</sequence>
<accession>A0A326RID8</accession>
<comment type="caution">
    <text evidence="1">The sequence shown here is derived from an EMBL/GenBank/DDBJ whole genome shotgun (WGS) entry which is preliminary data.</text>
</comment>
<proteinExistence type="predicted"/>
<gene>
    <name evidence="1" type="ORF">CLV31_12924</name>
</gene>
<evidence type="ECO:0008006" key="3">
    <source>
        <dbReference type="Google" id="ProtNLM"/>
    </source>
</evidence>
<reference evidence="1 2" key="1">
    <citation type="submission" date="2018-06" db="EMBL/GenBank/DDBJ databases">
        <title>Genomic Encyclopedia of Archaeal and Bacterial Type Strains, Phase II (KMG-II): from individual species to whole genera.</title>
        <authorList>
            <person name="Goeker M."/>
        </authorList>
    </citation>
    <scope>NUCLEOTIDE SEQUENCE [LARGE SCALE GENOMIC DNA]</scope>
    <source>
        <strain evidence="1 2">T4</strain>
    </source>
</reference>
<dbReference type="AlphaFoldDB" id="A0A326RID8"/>